<dbReference type="AlphaFoldDB" id="A0A0D3DP29"/>
<accession>A0A0D3DP29</accession>
<dbReference type="Proteomes" id="UP000032141">
    <property type="component" value="Chromosome C8"/>
</dbReference>
<reference evidence="1" key="2">
    <citation type="submission" date="2015-03" db="UniProtKB">
        <authorList>
            <consortium name="EnsemblPlants"/>
        </authorList>
    </citation>
    <scope>IDENTIFICATION</scope>
</reference>
<dbReference type="STRING" id="109376.A0A0D3DP29"/>
<evidence type="ECO:0008006" key="3">
    <source>
        <dbReference type="Google" id="ProtNLM"/>
    </source>
</evidence>
<protein>
    <recommendedName>
        <fullName evidence="3">Myb-like domain-containing protein</fullName>
    </recommendedName>
</protein>
<evidence type="ECO:0000313" key="2">
    <source>
        <dbReference type="Proteomes" id="UP000032141"/>
    </source>
</evidence>
<dbReference type="HOGENOM" id="CLU_012390_0_1_1"/>
<name>A0A0D3DP29_BRAOL</name>
<keyword evidence="2" id="KW-1185">Reference proteome</keyword>
<dbReference type="PANTHER" id="PTHR45023">
    <property type="match status" value="1"/>
</dbReference>
<reference evidence="1 2" key="1">
    <citation type="journal article" date="2014" name="Genome Biol.">
        <title>Transcriptome and methylome profiling reveals relics of genome dominance in the mesopolyploid Brassica oleracea.</title>
        <authorList>
            <person name="Parkin I.A."/>
            <person name="Koh C."/>
            <person name="Tang H."/>
            <person name="Robinson S.J."/>
            <person name="Kagale S."/>
            <person name="Clarke W.E."/>
            <person name="Town C.D."/>
            <person name="Nixon J."/>
            <person name="Krishnakumar V."/>
            <person name="Bidwell S.L."/>
            <person name="Denoeud F."/>
            <person name="Belcram H."/>
            <person name="Links M.G."/>
            <person name="Just J."/>
            <person name="Clarke C."/>
            <person name="Bender T."/>
            <person name="Huebert T."/>
            <person name="Mason A.S."/>
            <person name="Pires J.C."/>
            <person name="Barker G."/>
            <person name="Moore J."/>
            <person name="Walley P.G."/>
            <person name="Manoli S."/>
            <person name="Batley J."/>
            <person name="Edwards D."/>
            <person name="Nelson M.N."/>
            <person name="Wang X."/>
            <person name="Paterson A.H."/>
            <person name="King G."/>
            <person name="Bancroft I."/>
            <person name="Chalhoub B."/>
            <person name="Sharpe A.G."/>
        </authorList>
    </citation>
    <scope>NUCLEOTIDE SEQUENCE</scope>
    <source>
        <strain evidence="1 2">cv. TO1000</strain>
    </source>
</reference>
<organism evidence="1 2">
    <name type="scientific">Brassica oleracea var. oleracea</name>
    <dbReference type="NCBI Taxonomy" id="109376"/>
    <lineage>
        <taxon>Eukaryota</taxon>
        <taxon>Viridiplantae</taxon>
        <taxon>Streptophyta</taxon>
        <taxon>Embryophyta</taxon>
        <taxon>Tracheophyta</taxon>
        <taxon>Spermatophyta</taxon>
        <taxon>Magnoliopsida</taxon>
        <taxon>eudicotyledons</taxon>
        <taxon>Gunneridae</taxon>
        <taxon>Pentapetalae</taxon>
        <taxon>rosids</taxon>
        <taxon>malvids</taxon>
        <taxon>Brassicales</taxon>
        <taxon>Brassicaceae</taxon>
        <taxon>Brassiceae</taxon>
        <taxon>Brassica</taxon>
    </lineage>
</organism>
<sequence length="339" mass="38989">MEEELRDMKAHKDYYNMLHAVSDAQQGIPQLCPCGALTKEVVDEEDTYDYLPGKRYFICCEFENDGMHFMQPWVMGMQQEVERLKKVFNEQEKLLRDCQGLSQGVASQCSDESTIKERTKWSPKEDIILISAWLNTTKDPIVSNEQKGLAFWKRIVENYNSSPLLVRTIPRELGQIKQRWARINDLVCKFSGSYEMALREQRSGQNDNDVMKAALDIFFNDKGFEFNFEHAWRELRHDIKWGSTYLGKDSGKDKCKTGDSDAQGSVTEAQERPIGVKAAKAAGKRKKIGKEEELGQLKELMETKRQISNQSLLASLFAKTEPLTEMELALKMKLMSEML</sequence>
<proteinExistence type="predicted"/>
<dbReference type="PANTHER" id="PTHR45023:SF4">
    <property type="entry name" value="GLYCINE-RICH PROTEIN-RELATED"/>
    <property type="match status" value="1"/>
</dbReference>
<dbReference type="EnsemblPlants" id="Bo8g059970.1">
    <property type="protein sequence ID" value="Bo8g059970.1"/>
    <property type="gene ID" value="Bo8g059970"/>
</dbReference>
<dbReference type="Gramene" id="Bo8g059970.1">
    <property type="protein sequence ID" value="Bo8g059970.1"/>
    <property type="gene ID" value="Bo8g059970"/>
</dbReference>
<evidence type="ECO:0000313" key="1">
    <source>
        <dbReference type="EnsemblPlants" id="Bo8g059970.1"/>
    </source>
</evidence>